<accession>A0A365Z216</accession>
<dbReference type="EMBL" id="QEXL01000002">
    <property type="protein sequence ID" value="RBM09222.1"/>
    <property type="molecule type" value="Genomic_DNA"/>
</dbReference>
<name>A0A365Z216_9PROT</name>
<dbReference type="Proteomes" id="UP000252680">
    <property type="component" value="Unassembled WGS sequence"/>
</dbReference>
<keyword evidence="3" id="KW-1185">Reference proteome</keyword>
<feature type="transmembrane region" description="Helical" evidence="1">
    <location>
        <begin position="281"/>
        <end position="301"/>
    </location>
</feature>
<keyword evidence="1" id="KW-0812">Transmembrane</keyword>
<evidence type="ECO:0000313" key="3">
    <source>
        <dbReference type="Proteomes" id="UP000252680"/>
    </source>
</evidence>
<evidence type="ECO:0000256" key="1">
    <source>
        <dbReference type="SAM" id="Phobius"/>
    </source>
</evidence>
<keyword evidence="1" id="KW-1133">Transmembrane helix</keyword>
<feature type="transmembrane region" description="Helical" evidence="1">
    <location>
        <begin position="197"/>
        <end position="217"/>
    </location>
</feature>
<gene>
    <name evidence="2" type="ORF">NJLHNGOC_02345</name>
</gene>
<organism evidence="2 3">
    <name type="scientific">Novacetimonas cocois</name>
    <dbReference type="NCBI Taxonomy" id="1747507"/>
    <lineage>
        <taxon>Bacteria</taxon>
        <taxon>Pseudomonadati</taxon>
        <taxon>Pseudomonadota</taxon>
        <taxon>Alphaproteobacteria</taxon>
        <taxon>Acetobacterales</taxon>
        <taxon>Acetobacteraceae</taxon>
        <taxon>Novacetimonas</taxon>
    </lineage>
</organism>
<feature type="transmembrane region" description="Helical" evidence="1">
    <location>
        <begin position="369"/>
        <end position="388"/>
    </location>
</feature>
<dbReference type="AlphaFoldDB" id="A0A365Z216"/>
<protein>
    <recommendedName>
        <fullName evidence="4">DUF2029 domain-containing protein</fullName>
    </recommendedName>
</protein>
<feature type="transmembrane region" description="Helical" evidence="1">
    <location>
        <begin position="95"/>
        <end position="117"/>
    </location>
</feature>
<feature type="transmembrane region" description="Helical" evidence="1">
    <location>
        <begin position="66"/>
        <end position="83"/>
    </location>
</feature>
<feature type="transmembrane region" description="Helical" evidence="1">
    <location>
        <begin position="313"/>
        <end position="331"/>
    </location>
</feature>
<comment type="caution">
    <text evidence="2">The sequence shown here is derived from an EMBL/GenBank/DDBJ whole genome shotgun (WGS) entry which is preliminary data.</text>
</comment>
<evidence type="ECO:0008006" key="4">
    <source>
        <dbReference type="Google" id="ProtNLM"/>
    </source>
</evidence>
<evidence type="ECO:0000313" key="2">
    <source>
        <dbReference type="EMBL" id="RBM09222.1"/>
    </source>
</evidence>
<proteinExistence type="predicted"/>
<sequence>MKQDRSADLRNYHLYDPWAFVTHRDGLDLYPADLQTFFNPLGDLPLYWLGTGIFSNYPRIFAAYQGLWYGLLICIVIWFIKGISGNYDKKQGFSLYEIIASVLIGVTGSAAVCQAGLSSNEVPLADLVLVGVGLVILSPQKNTVEETDSSLKWRSLAGGIMTGLAAGIKPTEVTYGPAILAVVLVMSSNQRTRMLSALLCLVGCATGFFVTYGWWAVHLWHQTGNPVFPMFNEFFHSSWAPAGAFTDQRYKPKTILQWIAYPFFWLGHKEKIVTEPAFTDWRFALAMISCLWLSLHLAFSFRKKCPLTVERRRKIAVLVFVIVGYIVWIRLYSILRYAIPIEVMTGFLIISATRDLLLCVDHKSIRTPIMITTTAIIVFLGLTTRYPGFGHNNFSKKTFDVAPQDVDKDSVVLLMGRNLSYLAPFFKHPEDLHFVGMNDMMEASFDYFPGRTARTLLTSGRPIWMVEPGDPGEKDYTVLLRRFLPDMNVRECREIPTALNRQKHYEGEATAIRLPRLCRVSNGMEK</sequence>
<keyword evidence="1" id="KW-0472">Membrane</keyword>
<reference evidence="2 3" key="1">
    <citation type="submission" date="2018-05" db="EMBL/GenBank/DDBJ databases">
        <title>Komagataeibacter cocois sp. nov., for a novel cellulose- producing strain isolated from coconut milk.</title>
        <authorList>
            <person name="Liu L."/>
            <person name="Wang Y."/>
            <person name="Liu S."/>
            <person name="Bi J."/>
            <person name="Chen H."/>
            <person name="Deng J."/>
            <person name="Zhang C."/>
            <person name="Hu Q."/>
            <person name="Li C."/>
        </authorList>
    </citation>
    <scope>NUCLEOTIDE SEQUENCE [LARGE SCALE GENOMIC DNA]</scope>
    <source>
        <strain evidence="2 3">WE7</strain>
    </source>
</reference>